<proteinExistence type="predicted"/>
<dbReference type="EMBL" id="CM051396">
    <property type="protein sequence ID" value="KAJ4723441.1"/>
    <property type="molecule type" value="Genomic_DNA"/>
</dbReference>
<comment type="caution">
    <text evidence="1">The sequence shown here is derived from an EMBL/GenBank/DDBJ whole genome shotgun (WGS) entry which is preliminary data.</text>
</comment>
<organism evidence="1 2">
    <name type="scientific">Melia azedarach</name>
    <name type="common">Chinaberry tree</name>
    <dbReference type="NCBI Taxonomy" id="155640"/>
    <lineage>
        <taxon>Eukaryota</taxon>
        <taxon>Viridiplantae</taxon>
        <taxon>Streptophyta</taxon>
        <taxon>Embryophyta</taxon>
        <taxon>Tracheophyta</taxon>
        <taxon>Spermatophyta</taxon>
        <taxon>Magnoliopsida</taxon>
        <taxon>eudicotyledons</taxon>
        <taxon>Gunneridae</taxon>
        <taxon>Pentapetalae</taxon>
        <taxon>rosids</taxon>
        <taxon>malvids</taxon>
        <taxon>Sapindales</taxon>
        <taxon>Meliaceae</taxon>
        <taxon>Melia</taxon>
    </lineage>
</organism>
<evidence type="ECO:0000313" key="1">
    <source>
        <dbReference type="EMBL" id="KAJ4723441.1"/>
    </source>
</evidence>
<dbReference type="Proteomes" id="UP001164539">
    <property type="component" value="Chromosome 3"/>
</dbReference>
<reference evidence="1 2" key="1">
    <citation type="journal article" date="2023" name="Science">
        <title>Complex scaffold remodeling in plant triterpene biosynthesis.</title>
        <authorList>
            <person name="De La Pena R."/>
            <person name="Hodgson H."/>
            <person name="Liu J.C."/>
            <person name="Stephenson M.J."/>
            <person name="Martin A.C."/>
            <person name="Owen C."/>
            <person name="Harkess A."/>
            <person name="Leebens-Mack J."/>
            <person name="Jimenez L.E."/>
            <person name="Osbourn A."/>
            <person name="Sattely E.S."/>
        </authorList>
    </citation>
    <scope>NUCLEOTIDE SEQUENCE [LARGE SCALE GENOMIC DNA]</scope>
    <source>
        <strain evidence="2">cv. JPN11</strain>
        <tissue evidence="1">Leaf</tissue>
    </source>
</reference>
<sequence>MDIVSHYFHAESCDIHPNHGDLLGAIWSWAGIKAEHRQKVAELLSMMGPLHPQSSQRKLKWAVIWRQLLQGELLLYLQCTDTSFCGEFWLFRGFLALDELSDLCSYLRVWRIEEHVYIDALMPPTESFHRHLFFQVLLVKEKIDNLANFISRLKGILLVVGGRYDYLLHQTWDREYVGYTPRTNPPCAVGASLALETIIQHSPIAFKSISYRNESCTSFLVCSRGGGGLLHMELVAELWEENIEAQLVPTPDPSLREQYEYASKHDTKGLVIITDSGAQTGFVKVRHLDLKREKEVERENLSPLATLQSMTKNHVAGYLQQIPGKSFELIGIPCMFHILRGCI</sequence>
<keyword evidence="2" id="KW-1185">Reference proteome</keyword>
<accession>A0ACC1YI21</accession>
<protein>
    <submittedName>
        <fullName evidence="1">EIF-2-alpha kinase GCN2-like</fullName>
    </submittedName>
</protein>
<name>A0ACC1YI21_MELAZ</name>
<gene>
    <name evidence="1" type="ORF">OWV82_006813</name>
</gene>
<evidence type="ECO:0000313" key="2">
    <source>
        <dbReference type="Proteomes" id="UP001164539"/>
    </source>
</evidence>